<dbReference type="AlphaFoldDB" id="A0A3N1CWZ5"/>
<evidence type="ECO:0000313" key="1">
    <source>
        <dbReference type="EMBL" id="ROO85238.1"/>
    </source>
</evidence>
<proteinExistence type="predicted"/>
<dbReference type="RefSeq" id="WP_123670464.1">
    <property type="nucleotide sequence ID" value="NZ_RJKE01000001.1"/>
</dbReference>
<reference evidence="1 2" key="1">
    <citation type="submission" date="2018-11" db="EMBL/GenBank/DDBJ databases">
        <title>Sequencing the genomes of 1000 actinobacteria strains.</title>
        <authorList>
            <person name="Klenk H.-P."/>
        </authorList>
    </citation>
    <scope>NUCLEOTIDE SEQUENCE [LARGE SCALE GENOMIC DNA]</scope>
    <source>
        <strain evidence="1 2">DSM 44254</strain>
    </source>
</reference>
<dbReference type="OrthoDB" id="572586at2"/>
<sequence>MRARPISPEHLVDALRDRIASFPRDRRVRVAIDGPDAAHPAVLADALVQPLRALGREAVRVSARDFLRPASLRFESGREDPDAYYDDRLDTSALDREVLGPLEPGGTGKVLPSLWDADRDRATRAPYVDLREGGVLLLDGTLLLGRRLPFDLTVHLSLSPAALSRRTPAALAWTLPAYDRYRVEAEPLATADIAVVVDDPRHPALVVDPA</sequence>
<evidence type="ECO:0008006" key="3">
    <source>
        <dbReference type="Google" id="ProtNLM"/>
    </source>
</evidence>
<gene>
    <name evidence="1" type="ORF">EDD29_2778</name>
</gene>
<keyword evidence="2" id="KW-1185">Reference proteome</keyword>
<dbReference type="Proteomes" id="UP000272400">
    <property type="component" value="Unassembled WGS sequence"/>
</dbReference>
<dbReference type="EMBL" id="RJKE01000001">
    <property type="protein sequence ID" value="ROO85238.1"/>
    <property type="molecule type" value="Genomic_DNA"/>
</dbReference>
<accession>A0A3N1CWZ5</accession>
<organism evidence="1 2">
    <name type="scientific">Actinocorallia herbida</name>
    <dbReference type="NCBI Taxonomy" id="58109"/>
    <lineage>
        <taxon>Bacteria</taxon>
        <taxon>Bacillati</taxon>
        <taxon>Actinomycetota</taxon>
        <taxon>Actinomycetes</taxon>
        <taxon>Streptosporangiales</taxon>
        <taxon>Thermomonosporaceae</taxon>
        <taxon>Actinocorallia</taxon>
    </lineage>
</organism>
<protein>
    <recommendedName>
        <fullName evidence="3">Uridine kinase</fullName>
    </recommendedName>
</protein>
<name>A0A3N1CWZ5_9ACTN</name>
<evidence type="ECO:0000313" key="2">
    <source>
        <dbReference type="Proteomes" id="UP000272400"/>
    </source>
</evidence>
<dbReference type="Gene3D" id="3.40.50.300">
    <property type="entry name" value="P-loop containing nucleotide triphosphate hydrolases"/>
    <property type="match status" value="1"/>
</dbReference>
<dbReference type="InterPro" id="IPR027417">
    <property type="entry name" value="P-loop_NTPase"/>
</dbReference>
<comment type="caution">
    <text evidence="1">The sequence shown here is derived from an EMBL/GenBank/DDBJ whole genome shotgun (WGS) entry which is preliminary data.</text>
</comment>